<dbReference type="Pfam" id="PF00480">
    <property type="entry name" value="ROK"/>
    <property type="match status" value="1"/>
</dbReference>
<evidence type="ECO:0000256" key="2">
    <source>
        <dbReference type="SAM" id="MobiDB-lite"/>
    </source>
</evidence>
<dbReference type="AlphaFoldDB" id="A0A7Y7IG59"/>
<accession>A0A7Y7IG59</accession>
<dbReference type="InterPro" id="IPR043129">
    <property type="entry name" value="ATPase_NBD"/>
</dbReference>
<protein>
    <submittedName>
        <fullName evidence="3">ROK family protein</fullName>
    </submittedName>
</protein>
<gene>
    <name evidence="3" type="ORF">G6034_07015</name>
</gene>
<dbReference type="Proteomes" id="UP000543556">
    <property type="component" value="Unassembled WGS sequence"/>
</dbReference>
<sequence>MSIPSARPAAATGAGGASHPAGPATGAGGASHPAGPAVLAFDVGGTDMKVGLVRGGLSAASHAVTDLQRHPTPLDGERSGETVCARIAELARDYQARHADTHIAAVGVTVPGIVDEANGIGVYSANLGWRDFPFTQTLTGALGLPVAFGHDVSMAGEAEFRIGAAVGKSDVLVLVIGTGIAGAVLCDGHRVAGGGYAGEIGHAMVPSPDGGLAILESLGSAGAIARRYAESGGRPVDGARDVLALAGAGDATARQVWDDAVNALAFSVAQCVSILGTETVVLGGGLSMAGPALFEPLAARIDALLSFHRRPRLVRALLGENAGLIGSALKARSLAAGGSR</sequence>
<comment type="similarity">
    <text evidence="1">Belongs to the ROK (NagC/XylR) family.</text>
</comment>
<comment type="caution">
    <text evidence="3">The sequence shown here is derived from an EMBL/GenBank/DDBJ whole genome shotgun (WGS) entry which is preliminary data.</text>
</comment>
<dbReference type="PANTHER" id="PTHR18964:SF149">
    <property type="entry name" value="BIFUNCTIONAL UDP-N-ACETYLGLUCOSAMINE 2-EPIMERASE_N-ACETYLMANNOSAMINE KINASE"/>
    <property type="match status" value="1"/>
</dbReference>
<dbReference type="Gene3D" id="3.30.420.40">
    <property type="match status" value="2"/>
</dbReference>
<feature type="region of interest" description="Disordered" evidence="2">
    <location>
        <begin position="1"/>
        <end position="32"/>
    </location>
</feature>
<dbReference type="EMBL" id="JAAMFM010000007">
    <property type="protein sequence ID" value="NVM94663.1"/>
    <property type="molecule type" value="Genomic_DNA"/>
</dbReference>
<evidence type="ECO:0000256" key="1">
    <source>
        <dbReference type="ARBA" id="ARBA00006479"/>
    </source>
</evidence>
<evidence type="ECO:0000313" key="4">
    <source>
        <dbReference type="Proteomes" id="UP000543556"/>
    </source>
</evidence>
<name>A0A7Y7IG59_9MICC</name>
<organism evidence="3 4">
    <name type="scientific">Arthrobacter wenxiniae</name>
    <dbReference type="NCBI Taxonomy" id="2713570"/>
    <lineage>
        <taxon>Bacteria</taxon>
        <taxon>Bacillati</taxon>
        <taxon>Actinomycetota</taxon>
        <taxon>Actinomycetes</taxon>
        <taxon>Micrococcales</taxon>
        <taxon>Micrococcaceae</taxon>
        <taxon>Arthrobacter</taxon>
    </lineage>
</organism>
<keyword evidence="4" id="KW-1185">Reference proteome</keyword>
<dbReference type="RefSeq" id="WP_176634396.1">
    <property type="nucleotide sequence ID" value="NZ_JAAMFM010000007.1"/>
</dbReference>
<evidence type="ECO:0000313" key="3">
    <source>
        <dbReference type="EMBL" id="NVM94663.1"/>
    </source>
</evidence>
<dbReference type="PANTHER" id="PTHR18964">
    <property type="entry name" value="ROK (REPRESSOR, ORF, KINASE) FAMILY"/>
    <property type="match status" value="1"/>
</dbReference>
<dbReference type="InterPro" id="IPR000600">
    <property type="entry name" value="ROK"/>
</dbReference>
<reference evidence="3 4" key="1">
    <citation type="submission" date="2020-02" db="EMBL/GenBank/DDBJ databases">
        <title>Genome sequence of strain AETb3-4.</title>
        <authorList>
            <person name="Gao J."/>
            <person name="Zhang X."/>
        </authorList>
    </citation>
    <scope>NUCLEOTIDE SEQUENCE [LARGE SCALE GENOMIC DNA]</scope>
    <source>
        <strain evidence="3 4">AETb3-4</strain>
    </source>
</reference>
<feature type="compositionally biased region" description="Low complexity" evidence="2">
    <location>
        <begin position="8"/>
        <end position="32"/>
    </location>
</feature>
<dbReference type="SUPFAM" id="SSF53067">
    <property type="entry name" value="Actin-like ATPase domain"/>
    <property type="match status" value="1"/>
</dbReference>
<proteinExistence type="inferred from homology"/>